<feature type="transmembrane region" description="Helical" evidence="2">
    <location>
        <begin position="28"/>
        <end position="46"/>
    </location>
</feature>
<keyword evidence="2" id="KW-1133">Transmembrane helix</keyword>
<accession>A0ABU5EEP0</accession>
<gene>
    <name evidence="3" type="ORF">SMD27_17545</name>
</gene>
<evidence type="ECO:0008006" key="5">
    <source>
        <dbReference type="Google" id="ProtNLM"/>
    </source>
</evidence>
<reference evidence="3 4" key="1">
    <citation type="journal article" date="2016" name="Antonie Van Leeuwenhoek">
        <title>Dongia soli sp. nov., isolated from soil from Dokdo, Korea.</title>
        <authorList>
            <person name="Kim D.U."/>
            <person name="Lee H."/>
            <person name="Kim H."/>
            <person name="Kim S.G."/>
            <person name="Ka J.O."/>
        </authorList>
    </citation>
    <scope>NUCLEOTIDE SEQUENCE [LARGE SCALE GENOMIC DNA]</scope>
    <source>
        <strain evidence="3 4">D78</strain>
    </source>
</reference>
<keyword evidence="2" id="KW-0472">Membrane</keyword>
<comment type="caution">
    <text evidence="3">The sequence shown here is derived from an EMBL/GenBank/DDBJ whole genome shotgun (WGS) entry which is preliminary data.</text>
</comment>
<evidence type="ECO:0000256" key="1">
    <source>
        <dbReference type="SAM" id="MobiDB-lite"/>
    </source>
</evidence>
<name>A0ABU5EEP0_9PROT</name>
<evidence type="ECO:0000313" key="3">
    <source>
        <dbReference type="EMBL" id="MDY0884652.1"/>
    </source>
</evidence>
<organism evidence="3 4">
    <name type="scientific">Dongia soli</name>
    <dbReference type="NCBI Taxonomy" id="600628"/>
    <lineage>
        <taxon>Bacteria</taxon>
        <taxon>Pseudomonadati</taxon>
        <taxon>Pseudomonadota</taxon>
        <taxon>Alphaproteobacteria</taxon>
        <taxon>Rhodospirillales</taxon>
        <taxon>Dongiaceae</taxon>
        <taxon>Dongia</taxon>
    </lineage>
</organism>
<dbReference type="RefSeq" id="WP_320509725.1">
    <property type="nucleotide sequence ID" value="NZ_JAXCLW010000005.1"/>
</dbReference>
<dbReference type="EMBL" id="JAXCLW010000005">
    <property type="protein sequence ID" value="MDY0884652.1"/>
    <property type="molecule type" value="Genomic_DNA"/>
</dbReference>
<dbReference type="Proteomes" id="UP001279642">
    <property type="component" value="Unassembled WGS sequence"/>
</dbReference>
<keyword evidence="2" id="KW-0812">Transmembrane</keyword>
<feature type="region of interest" description="Disordered" evidence="1">
    <location>
        <begin position="51"/>
        <end position="75"/>
    </location>
</feature>
<evidence type="ECO:0000256" key="2">
    <source>
        <dbReference type="SAM" id="Phobius"/>
    </source>
</evidence>
<keyword evidence="4" id="KW-1185">Reference proteome</keyword>
<evidence type="ECO:0000313" key="4">
    <source>
        <dbReference type="Proteomes" id="UP001279642"/>
    </source>
</evidence>
<proteinExistence type="predicted"/>
<sequence>MRHRAEKHIACQIGTFGLAVLGGRLRGICGLLSIGLGALLLGYSLGRSVLADETSDGDEPTPESAELGTRKARPP</sequence>
<protein>
    <recommendedName>
        <fullName evidence="5">DUF2892 domain-containing protein</fullName>
    </recommendedName>
</protein>